<feature type="domain" description="Aminotransferase class I/classII large" evidence="13">
    <location>
        <begin position="39"/>
        <end position="339"/>
    </location>
</feature>
<evidence type="ECO:0000256" key="5">
    <source>
        <dbReference type="ARBA" id="ARBA00011738"/>
    </source>
</evidence>
<dbReference type="InterPro" id="IPR005861">
    <property type="entry name" value="HisP_aminotrans"/>
</dbReference>
<comment type="catalytic activity">
    <reaction evidence="11 12">
        <text>L-histidinol phosphate + 2-oxoglutarate = 3-(imidazol-4-yl)-2-oxopropyl phosphate + L-glutamate</text>
        <dbReference type="Rhea" id="RHEA:23744"/>
        <dbReference type="ChEBI" id="CHEBI:16810"/>
        <dbReference type="ChEBI" id="CHEBI:29985"/>
        <dbReference type="ChEBI" id="CHEBI:57766"/>
        <dbReference type="ChEBI" id="CHEBI:57980"/>
        <dbReference type="EC" id="2.6.1.9"/>
    </reaction>
</comment>
<dbReference type="PANTHER" id="PTHR42885">
    <property type="entry name" value="HISTIDINOL-PHOSPHATE AMINOTRANSFERASE-RELATED"/>
    <property type="match status" value="1"/>
</dbReference>
<evidence type="ECO:0000313" key="14">
    <source>
        <dbReference type="EMBL" id="MFC4673901.1"/>
    </source>
</evidence>
<reference evidence="15" key="1">
    <citation type="journal article" date="2019" name="Int. J. Syst. Evol. Microbiol.">
        <title>The Global Catalogue of Microorganisms (GCM) 10K type strain sequencing project: providing services to taxonomists for standard genome sequencing and annotation.</title>
        <authorList>
            <consortium name="The Broad Institute Genomics Platform"/>
            <consortium name="The Broad Institute Genome Sequencing Center for Infectious Disease"/>
            <person name="Wu L."/>
            <person name="Ma J."/>
        </authorList>
    </citation>
    <scope>NUCLEOTIDE SEQUENCE [LARGE SCALE GENOMIC DNA]</scope>
    <source>
        <strain evidence="15">CCUG 66188</strain>
    </source>
</reference>
<comment type="subunit">
    <text evidence="5 12">Homodimer.</text>
</comment>
<name>A0ABV9KVA4_9BACT</name>
<evidence type="ECO:0000256" key="2">
    <source>
        <dbReference type="ARBA" id="ARBA00005011"/>
    </source>
</evidence>
<dbReference type="Proteomes" id="UP001596023">
    <property type="component" value="Unassembled WGS sequence"/>
</dbReference>
<evidence type="ECO:0000313" key="15">
    <source>
        <dbReference type="Proteomes" id="UP001596023"/>
    </source>
</evidence>
<evidence type="ECO:0000256" key="8">
    <source>
        <dbReference type="ARBA" id="ARBA00022679"/>
    </source>
</evidence>
<dbReference type="Gene3D" id="3.90.1150.10">
    <property type="entry name" value="Aspartate Aminotransferase, domain 1"/>
    <property type="match status" value="1"/>
</dbReference>
<protein>
    <recommendedName>
        <fullName evidence="12">Histidinol-phosphate aminotransferase</fullName>
        <ecNumber evidence="12">2.6.1.9</ecNumber>
    </recommendedName>
    <alternativeName>
        <fullName evidence="12">Imidazole acetol-phosphate transaminase</fullName>
    </alternativeName>
</protein>
<keyword evidence="7 12" id="KW-0028">Amino-acid biosynthesis</keyword>
<dbReference type="NCBIfam" id="TIGR01141">
    <property type="entry name" value="hisC"/>
    <property type="match status" value="1"/>
</dbReference>
<comment type="cofactor">
    <cofactor evidence="1 12">
        <name>pyridoxal 5'-phosphate</name>
        <dbReference type="ChEBI" id="CHEBI:597326"/>
    </cofactor>
</comment>
<dbReference type="HAMAP" id="MF_01023">
    <property type="entry name" value="HisC_aminotrans_2"/>
    <property type="match status" value="1"/>
</dbReference>
<evidence type="ECO:0000256" key="1">
    <source>
        <dbReference type="ARBA" id="ARBA00001933"/>
    </source>
</evidence>
<keyword evidence="9 12" id="KW-0663">Pyridoxal phosphate</keyword>
<dbReference type="RefSeq" id="WP_379995645.1">
    <property type="nucleotide sequence ID" value="NZ_JBHSGN010000064.1"/>
</dbReference>
<dbReference type="GO" id="GO:0004400">
    <property type="term" value="F:histidinol-phosphate transaminase activity"/>
    <property type="evidence" value="ECO:0007669"/>
    <property type="project" value="UniProtKB-EC"/>
</dbReference>
<evidence type="ECO:0000256" key="10">
    <source>
        <dbReference type="ARBA" id="ARBA00023102"/>
    </source>
</evidence>
<keyword evidence="6 12" id="KW-0032">Aminotransferase</keyword>
<evidence type="ECO:0000259" key="13">
    <source>
        <dbReference type="Pfam" id="PF00155"/>
    </source>
</evidence>
<dbReference type="EMBL" id="JBHSGN010000064">
    <property type="protein sequence ID" value="MFC4673901.1"/>
    <property type="molecule type" value="Genomic_DNA"/>
</dbReference>
<evidence type="ECO:0000256" key="12">
    <source>
        <dbReference type="HAMAP-Rule" id="MF_01023"/>
    </source>
</evidence>
<keyword evidence="15" id="KW-1185">Reference proteome</keyword>
<dbReference type="InterPro" id="IPR015422">
    <property type="entry name" value="PyrdxlP-dep_Trfase_small"/>
</dbReference>
<comment type="pathway">
    <text evidence="3">Lipid metabolism.</text>
</comment>
<dbReference type="SUPFAM" id="SSF53383">
    <property type="entry name" value="PLP-dependent transferases"/>
    <property type="match status" value="1"/>
</dbReference>
<proteinExistence type="inferred from homology"/>
<gene>
    <name evidence="12 14" type="primary">hisC</name>
    <name evidence="14" type="ORF">ACFO6W_09370</name>
</gene>
<comment type="similarity">
    <text evidence="4 12">Belongs to the class-II pyridoxal-phosphate-dependent aminotransferase family. Histidinol-phosphate aminotransferase subfamily.</text>
</comment>
<dbReference type="Gene3D" id="3.40.640.10">
    <property type="entry name" value="Type I PLP-dependent aspartate aminotransferase-like (Major domain)"/>
    <property type="match status" value="1"/>
</dbReference>
<dbReference type="InterPro" id="IPR015424">
    <property type="entry name" value="PyrdxlP-dep_Trfase"/>
</dbReference>
<dbReference type="CDD" id="cd00609">
    <property type="entry name" value="AAT_like"/>
    <property type="match status" value="1"/>
</dbReference>
<organism evidence="14 15">
    <name type="scientific">Dysgonomonas termitidis</name>
    <dbReference type="NCBI Taxonomy" id="1516126"/>
    <lineage>
        <taxon>Bacteria</taxon>
        <taxon>Pseudomonadati</taxon>
        <taxon>Bacteroidota</taxon>
        <taxon>Bacteroidia</taxon>
        <taxon>Bacteroidales</taxon>
        <taxon>Dysgonomonadaceae</taxon>
        <taxon>Dysgonomonas</taxon>
    </lineage>
</organism>
<evidence type="ECO:0000256" key="7">
    <source>
        <dbReference type="ARBA" id="ARBA00022605"/>
    </source>
</evidence>
<evidence type="ECO:0000256" key="4">
    <source>
        <dbReference type="ARBA" id="ARBA00007970"/>
    </source>
</evidence>
<evidence type="ECO:0000256" key="9">
    <source>
        <dbReference type="ARBA" id="ARBA00022898"/>
    </source>
</evidence>
<evidence type="ECO:0000256" key="3">
    <source>
        <dbReference type="ARBA" id="ARBA00005189"/>
    </source>
</evidence>
<dbReference type="EC" id="2.6.1.9" evidence="12"/>
<dbReference type="PANTHER" id="PTHR42885:SF2">
    <property type="entry name" value="HISTIDINOL-PHOSPHATE AMINOTRANSFERASE"/>
    <property type="match status" value="1"/>
</dbReference>
<comment type="pathway">
    <text evidence="2 12">Amino-acid biosynthesis; L-histidine biosynthesis; L-histidine from 5-phospho-alpha-D-ribose 1-diphosphate: step 7/9.</text>
</comment>
<comment type="caution">
    <text evidence="14">The sequence shown here is derived from an EMBL/GenBank/DDBJ whole genome shotgun (WGS) entry which is preliminary data.</text>
</comment>
<feature type="modified residue" description="N6-(pyridoxal phosphate)lysine" evidence="12">
    <location>
        <position position="204"/>
    </location>
</feature>
<dbReference type="InterPro" id="IPR015421">
    <property type="entry name" value="PyrdxlP-dep_Trfase_major"/>
</dbReference>
<dbReference type="InterPro" id="IPR004839">
    <property type="entry name" value="Aminotransferase_I/II_large"/>
</dbReference>
<evidence type="ECO:0000256" key="11">
    <source>
        <dbReference type="ARBA" id="ARBA00047481"/>
    </source>
</evidence>
<dbReference type="Pfam" id="PF00155">
    <property type="entry name" value="Aminotran_1_2"/>
    <property type="match status" value="1"/>
</dbReference>
<keyword evidence="8 12" id="KW-0808">Transferase</keyword>
<keyword evidence="10 12" id="KW-0368">Histidine biosynthesis</keyword>
<dbReference type="InterPro" id="IPR001917">
    <property type="entry name" value="Aminotrans_II_pyridoxalP_BS"/>
</dbReference>
<dbReference type="PROSITE" id="PS00599">
    <property type="entry name" value="AA_TRANSFER_CLASS_2"/>
    <property type="match status" value="1"/>
</dbReference>
<sequence>MNLQQLVRKNVWNMKAYSSARDEFKGEASVFLDANENPLNDKYNRYPDPLQWALKEKISKIKDIQQGKIFLGNGSDEPIDLVIRIFCEPRIDNIVAIDPTYGMYQVCADVNDVEYRKVLLNSNFDLDAGTLLEKADENTKLIFLCSPNNPTGNLLNRKEIEKVLNSFPGIVVVDEAYIDFASEKTWLNDLQKYPNLIVLQTFSKAWGLAAVRLGMAFASPEIIKLFNKVKYPYNVNILTQNFVNGELDKLELRKEWIQILLKGRDYLNEELLKLPFVEKIYPTDSNFILVRVTDANGLYKQLADKGVIVRNRNSVSLCAGCLRITVGTDEENKILIETLRNI</sequence>
<evidence type="ECO:0000256" key="6">
    <source>
        <dbReference type="ARBA" id="ARBA00022576"/>
    </source>
</evidence>
<accession>A0ABV9KVA4</accession>